<feature type="chain" id="PRO_5045594897" evidence="1">
    <location>
        <begin position="21"/>
        <end position="213"/>
    </location>
</feature>
<evidence type="ECO:0000256" key="1">
    <source>
        <dbReference type="SAM" id="SignalP"/>
    </source>
</evidence>
<organism evidence="2 3">
    <name type="scientific">Lodderomyces beijingensis</name>
    <dbReference type="NCBI Taxonomy" id="1775926"/>
    <lineage>
        <taxon>Eukaryota</taxon>
        <taxon>Fungi</taxon>
        <taxon>Dikarya</taxon>
        <taxon>Ascomycota</taxon>
        <taxon>Saccharomycotina</taxon>
        <taxon>Pichiomycetes</taxon>
        <taxon>Debaryomycetaceae</taxon>
        <taxon>Candida/Lodderomyces clade</taxon>
        <taxon>Lodderomyces</taxon>
    </lineage>
</organism>
<gene>
    <name evidence="2" type="ORF">LODBEIA_P06360</name>
</gene>
<accession>A0ABP0ZG54</accession>
<proteinExistence type="predicted"/>
<dbReference type="GeneID" id="92205832"/>
<name>A0ABP0ZG54_9ASCO</name>
<dbReference type="EMBL" id="OZ022405">
    <property type="protein sequence ID" value="CAK9436078.1"/>
    <property type="molecule type" value="Genomic_DNA"/>
</dbReference>
<evidence type="ECO:0000313" key="2">
    <source>
        <dbReference type="EMBL" id="CAK9436078.1"/>
    </source>
</evidence>
<keyword evidence="1" id="KW-0732">Signal</keyword>
<keyword evidence="3" id="KW-1185">Reference proteome</keyword>
<evidence type="ECO:0000313" key="3">
    <source>
        <dbReference type="Proteomes" id="UP001497383"/>
    </source>
</evidence>
<dbReference type="RefSeq" id="XP_066827574.1">
    <property type="nucleotide sequence ID" value="XM_066976578.1"/>
</dbReference>
<feature type="signal peptide" evidence="1">
    <location>
        <begin position="1"/>
        <end position="20"/>
    </location>
</feature>
<sequence length="213" mass="23312">MQFFTTLLVAVYCLVLQVAAAPTEKRYFSPSSPVFSLIAIHKGEKFHANLVKFNGTAIKLGSDDKALFGTIEASNGYILNLPFTNSSNQTSEVSVAVSNRTLLLSTTSEKTSASEHFGINNGWLTFQNTTSFLACPEIVATNLTRNGTASNVTADYDLFYNPLNKTKCANNLTGYDVQLSVQVSTPFSFSPETNAGGWFKRDHLVKRVVKLFT</sequence>
<dbReference type="Proteomes" id="UP001497383">
    <property type="component" value="Chromosome 1"/>
</dbReference>
<reference evidence="2 3" key="1">
    <citation type="submission" date="2024-03" db="EMBL/GenBank/DDBJ databases">
        <authorList>
            <person name="Brejova B."/>
        </authorList>
    </citation>
    <scope>NUCLEOTIDE SEQUENCE [LARGE SCALE GENOMIC DNA]</scope>
    <source>
        <strain evidence="2 3">CBS 14171</strain>
    </source>
</reference>
<protein>
    <submittedName>
        <fullName evidence="2">Uncharacterized protein</fullName>
    </submittedName>
</protein>